<name>A0AAD6ZRQ1_9AGAR</name>
<dbReference type="EMBL" id="JARIHO010000031">
    <property type="protein sequence ID" value="KAJ7336342.1"/>
    <property type="molecule type" value="Genomic_DNA"/>
</dbReference>
<organism evidence="2 3">
    <name type="scientific">Mycena albidolilacea</name>
    <dbReference type="NCBI Taxonomy" id="1033008"/>
    <lineage>
        <taxon>Eukaryota</taxon>
        <taxon>Fungi</taxon>
        <taxon>Dikarya</taxon>
        <taxon>Basidiomycota</taxon>
        <taxon>Agaricomycotina</taxon>
        <taxon>Agaricomycetes</taxon>
        <taxon>Agaricomycetidae</taxon>
        <taxon>Agaricales</taxon>
        <taxon>Marasmiineae</taxon>
        <taxon>Mycenaceae</taxon>
        <taxon>Mycena</taxon>
    </lineage>
</organism>
<reference evidence="2" key="1">
    <citation type="submission" date="2023-03" db="EMBL/GenBank/DDBJ databases">
        <title>Massive genome expansion in bonnet fungi (Mycena s.s.) driven by repeated elements and novel gene families across ecological guilds.</title>
        <authorList>
            <consortium name="Lawrence Berkeley National Laboratory"/>
            <person name="Harder C.B."/>
            <person name="Miyauchi S."/>
            <person name="Viragh M."/>
            <person name="Kuo A."/>
            <person name="Thoen E."/>
            <person name="Andreopoulos B."/>
            <person name="Lu D."/>
            <person name="Skrede I."/>
            <person name="Drula E."/>
            <person name="Henrissat B."/>
            <person name="Morin E."/>
            <person name="Kohler A."/>
            <person name="Barry K."/>
            <person name="LaButti K."/>
            <person name="Morin E."/>
            <person name="Salamov A."/>
            <person name="Lipzen A."/>
            <person name="Mereny Z."/>
            <person name="Hegedus B."/>
            <person name="Baldrian P."/>
            <person name="Stursova M."/>
            <person name="Weitz H."/>
            <person name="Taylor A."/>
            <person name="Grigoriev I.V."/>
            <person name="Nagy L.G."/>
            <person name="Martin F."/>
            <person name="Kauserud H."/>
        </authorList>
    </citation>
    <scope>NUCLEOTIDE SEQUENCE</scope>
    <source>
        <strain evidence="2">CBHHK002</strain>
    </source>
</reference>
<proteinExistence type="predicted"/>
<comment type="caution">
    <text evidence="2">The sequence shown here is derived from an EMBL/GenBank/DDBJ whole genome shotgun (WGS) entry which is preliminary data.</text>
</comment>
<sequence length="194" mass="21708">MNRMFEPIIAQYLIGLSSPIVFLLSPSESILPYSPCSGRNPSDSSDDDENMNDGAVDGLSVGAGARGRRQGPFVVRDEYTLFMERAMSHPGPHSYFVTGQPGIGKGYGRYYFLFRLLALGRLFYIIDDKNTFYFSEDGVQRCQEPLQDIRMLATALSTSWVLIDLAAELDFLPPRADEGRSLCDMDIFPPIRSE</sequence>
<evidence type="ECO:0000313" key="2">
    <source>
        <dbReference type="EMBL" id="KAJ7336342.1"/>
    </source>
</evidence>
<evidence type="ECO:0000313" key="3">
    <source>
        <dbReference type="Proteomes" id="UP001218218"/>
    </source>
</evidence>
<protein>
    <submittedName>
        <fullName evidence="2">Uncharacterized protein</fullName>
    </submittedName>
</protein>
<gene>
    <name evidence="2" type="ORF">DFH08DRAFT_286747</name>
</gene>
<evidence type="ECO:0000256" key="1">
    <source>
        <dbReference type="SAM" id="MobiDB-lite"/>
    </source>
</evidence>
<keyword evidence="3" id="KW-1185">Reference proteome</keyword>
<feature type="region of interest" description="Disordered" evidence="1">
    <location>
        <begin position="34"/>
        <end position="65"/>
    </location>
</feature>
<accession>A0AAD6ZRQ1</accession>
<dbReference type="Proteomes" id="UP001218218">
    <property type="component" value="Unassembled WGS sequence"/>
</dbReference>
<dbReference type="AlphaFoldDB" id="A0AAD6ZRQ1"/>